<comment type="caution">
    <text evidence="7">The sequence shown here is derived from an EMBL/GenBank/DDBJ whole genome shotgun (WGS) entry which is preliminary data.</text>
</comment>
<proteinExistence type="predicted"/>
<dbReference type="PANTHER" id="PTHR43557">
    <property type="entry name" value="APOPTOSIS-INDUCING FACTOR 1"/>
    <property type="match status" value="1"/>
</dbReference>
<dbReference type="GO" id="GO:0016651">
    <property type="term" value="F:oxidoreductase activity, acting on NAD(P)H"/>
    <property type="evidence" value="ECO:0007669"/>
    <property type="project" value="TreeGrafter"/>
</dbReference>
<evidence type="ECO:0000256" key="2">
    <source>
        <dbReference type="ARBA" id="ARBA00022630"/>
    </source>
</evidence>
<feature type="domain" description="FAD/NAD(P)-binding" evidence="5">
    <location>
        <begin position="2"/>
        <end position="296"/>
    </location>
</feature>
<dbReference type="InterPro" id="IPR016156">
    <property type="entry name" value="FAD/NAD-linked_Rdtase_dimer_sf"/>
</dbReference>
<gene>
    <name evidence="7" type="ORF">B1H18_02695</name>
</gene>
<organism evidence="7 8">
    <name type="scientific">Streptomyces tsukubensis</name>
    <dbReference type="NCBI Taxonomy" id="83656"/>
    <lineage>
        <taxon>Bacteria</taxon>
        <taxon>Bacillati</taxon>
        <taxon>Actinomycetota</taxon>
        <taxon>Actinomycetes</taxon>
        <taxon>Kitasatosporales</taxon>
        <taxon>Streptomycetaceae</taxon>
        <taxon>Streptomyces</taxon>
    </lineage>
</organism>
<dbReference type="Pfam" id="PF14759">
    <property type="entry name" value="Reductase_C"/>
    <property type="match status" value="1"/>
</dbReference>
<dbReference type="SUPFAM" id="SSF51905">
    <property type="entry name" value="FAD/NAD(P)-binding domain"/>
    <property type="match status" value="2"/>
</dbReference>
<dbReference type="InterPro" id="IPR036188">
    <property type="entry name" value="FAD/NAD-bd_sf"/>
</dbReference>
<evidence type="ECO:0000259" key="5">
    <source>
        <dbReference type="Pfam" id="PF07992"/>
    </source>
</evidence>
<dbReference type="Gene3D" id="3.50.50.60">
    <property type="entry name" value="FAD/NAD(P)-binding domain"/>
    <property type="match status" value="2"/>
</dbReference>
<dbReference type="Pfam" id="PF07992">
    <property type="entry name" value="Pyr_redox_2"/>
    <property type="match status" value="1"/>
</dbReference>
<dbReference type="PANTHER" id="PTHR43557:SF2">
    <property type="entry name" value="RIESKE DOMAIN-CONTAINING PROTEIN-RELATED"/>
    <property type="match status" value="1"/>
</dbReference>
<evidence type="ECO:0000313" key="8">
    <source>
        <dbReference type="Proteomes" id="UP000190539"/>
    </source>
</evidence>
<name>A0A1V4AH27_9ACTN</name>
<dbReference type="GO" id="GO:0005737">
    <property type="term" value="C:cytoplasm"/>
    <property type="evidence" value="ECO:0007669"/>
    <property type="project" value="TreeGrafter"/>
</dbReference>
<dbReference type="PRINTS" id="PR00411">
    <property type="entry name" value="PNDRDTASEI"/>
</dbReference>
<dbReference type="EMBL" id="MVFC01000001">
    <property type="protein sequence ID" value="OON83060.1"/>
    <property type="molecule type" value="Genomic_DNA"/>
</dbReference>
<dbReference type="SUPFAM" id="SSF55424">
    <property type="entry name" value="FAD/NAD-linked reductases, dimerisation (C-terminal) domain"/>
    <property type="match status" value="1"/>
</dbReference>
<protein>
    <submittedName>
        <fullName evidence="7">FAD-dependent oxidoreductase</fullName>
    </submittedName>
</protein>
<evidence type="ECO:0000256" key="1">
    <source>
        <dbReference type="ARBA" id="ARBA00001974"/>
    </source>
</evidence>
<dbReference type="STRING" id="83656.B1H18_02695"/>
<evidence type="ECO:0000256" key="4">
    <source>
        <dbReference type="ARBA" id="ARBA00023002"/>
    </source>
</evidence>
<comment type="cofactor">
    <cofactor evidence="1">
        <name>FAD</name>
        <dbReference type="ChEBI" id="CHEBI:57692"/>
    </cofactor>
</comment>
<dbReference type="Proteomes" id="UP000190539">
    <property type="component" value="Unassembled WGS sequence"/>
</dbReference>
<evidence type="ECO:0000259" key="6">
    <source>
        <dbReference type="Pfam" id="PF14759"/>
    </source>
</evidence>
<sequence>MVVVGASAAGLAAAEGLRRSGYAGSLVLVGEEEHLPYDRPPLSKQLLAGDWDIDRVRLRAPDAYEALDMEVRLHSRAASLEAGAHTLRLDSGEEIGYDAAVVATGVRPRVLPGTEGVAGVHVLRTLEDALALKASLANRPRVVIVGGGFIGAEAAAVARRLECEVTLVTDQAVPMADALGVEIGSMLTALHQRHGVRIVTGALVESVTTEDGRATGVRLADGRTVPGDSVVVGIGTLPNTEWLAGSGIPLGNGVECDATLHAGNDVWAAGDVASWPDPVTGERLRIEHRTNAGEQGLAVARNLLAGSDATPFTTVPYVWSDQYDLKIQIYGRTRGADQVHIAEGSVEEGKFTALYARGGRVVAAVGANMVRPLRALRPLVAAHTEWETALAATPTAAAPRNVTPPSGTAA</sequence>
<dbReference type="PRINTS" id="PR00368">
    <property type="entry name" value="FADPNR"/>
</dbReference>
<accession>A0A1V4AH27</accession>
<dbReference type="InterPro" id="IPR028202">
    <property type="entry name" value="Reductase_C"/>
</dbReference>
<keyword evidence="3" id="KW-0274">FAD</keyword>
<dbReference type="InterPro" id="IPR050446">
    <property type="entry name" value="FAD-oxidoreductase/Apoptosis"/>
</dbReference>
<feature type="domain" description="Reductase C-terminal" evidence="6">
    <location>
        <begin position="317"/>
        <end position="395"/>
    </location>
</feature>
<reference evidence="7 8" key="1">
    <citation type="submission" date="2017-02" db="EMBL/GenBank/DDBJ databases">
        <title>Draft Genome Sequence of Streptomyces tsukubaensis F601, a Producer of the immunosuppressant tacrolimus FK506.</title>
        <authorList>
            <person name="Zong G."/>
            <person name="Zhong C."/>
            <person name="Fu J."/>
            <person name="Qin R."/>
            <person name="Cao G."/>
        </authorList>
    </citation>
    <scope>NUCLEOTIDE SEQUENCE [LARGE SCALE GENOMIC DNA]</scope>
    <source>
        <strain evidence="7 8">F601</strain>
    </source>
</reference>
<keyword evidence="4" id="KW-0560">Oxidoreductase</keyword>
<evidence type="ECO:0000256" key="3">
    <source>
        <dbReference type="ARBA" id="ARBA00022827"/>
    </source>
</evidence>
<keyword evidence="2" id="KW-0285">Flavoprotein</keyword>
<evidence type="ECO:0000313" key="7">
    <source>
        <dbReference type="EMBL" id="OON83060.1"/>
    </source>
</evidence>
<dbReference type="Gene3D" id="3.30.390.30">
    <property type="match status" value="1"/>
</dbReference>
<dbReference type="AlphaFoldDB" id="A0A1V4AH27"/>
<dbReference type="InterPro" id="IPR023753">
    <property type="entry name" value="FAD/NAD-binding_dom"/>
</dbReference>
<keyword evidence="8" id="KW-1185">Reference proteome</keyword>